<accession>A0AAD6GPC6</accession>
<protein>
    <submittedName>
        <fullName evidence="2">Uncharacterized protein</fullName>
    </submittedName>
</protein>
<sequence>MTRRLHQQVSDDDWRPEQPSKRDPTMETSSNMADILERLLQADGSKTWGFVIYRCTYSSDLDWQKFLDLFLSHAKRTLEFYSGLDLLNDFAPTVLEDPSFENATVHEVREHFKTWAMDAVQREQHITASRASEFCPRTGRYRFFVMVDQEALESVLNAPDRKSLRRAFVRLVNAEWEPKTLDEEELEALGGPLDEFEPLEGCTLENVGWMRVPFQEVGLNGFVAMLDANSWDLFYSRPPTVQSLTG</sequence>
<dbReference type="AlphaFoldDB" id="A0AAD6GPC6"/>
<dbReference type="EMBL" id="JAQJAC010000009">
    <property type="protein sequence ID" value="KAJ5572615.1"/>
    <property type="molecule type" value="Genomic_DNA"/>
</dbReference>
<name>A0AAD6GPC6_9EURO</name>
<evidence type="ECO:0000313" key="2">
    <source>
        <dbReference type="EMBL" id="KAJ5572615.1"/>
    </source>
</evidence>
<feature type="region of interest" description="Disordered" evidence="1">
    <location>
        <begin position="1"/>
        <end position="28"/>
    </location>
</feature>
<comment type="caution">
    <text evidence="2">The sequence shown here is derived from an EMBL/GenBank/DDBJ whole genome shotgun (WGS) entry which is preliminary data.</text>
</comment>
<evidence type="ECO:0000256" key="1">
    <source>
        <dbReference type="SAM" id="MobiDB-lite"/>
    </source>
</evidence>
<gene>
    <name evidence="2" type="ORF">N7450_009599</name>
</gene>
<reference evidence="2 3" key="1">
    <citation type="journal article" date="2023" name="IMA Fungus">
        <title>Comparative genomic study of the Penicillium genus elucidates a diverse pangenome and 15 lateral gene transfer events.</title>
        <authorList>
            <person name="Petersen C."/>
            <person name="Sorensen T."/>
            <person name="Nielsen M.R."/>
            <person name="Sondergaard T.E."/>
            <person name="Sorensen J.L."/>
            <person name="Fitzpatrick D.A."/>
            <person name="Frisvad J.C."/>
            <person name="Nielsen K.L."/>
        </authorList>
    </citation>
    <scope>NUCLEOTIDE SEQUENCE [LARGE SCALE GENOMIC DNA]</scope>
    <source>
        <strain evidence="2 3">IBT 29057</strain>
    </source>
</reference>
<organism evidence="2 3">
    <name type="scientific">Penicillium hetheringtonii</name>
    <dbReference type="NCBI Taxonomy" id="911720"/>
    <lineage>
        <taxon>Eukaryota</taxon>
        <taxon>Fungi</taxon>
        <taxon>Dikarya</taxon>
        <taxon>Ascomycota</taxon>
        <taxon>Pezizomycotina</taxon>
        <taxon>Eurotiomycetes</taxon>
        <taxon>Eurotiomycetidae</taxon>
        <taxon>Eurotiales</taxon>
        <taxon>Aspergillaceae</taxon>
        <taxon>Penicillium</taxon>
    </lineage>
</organism>
<evidence type="ECO:0000313" key="3">
    <source>
        <dbReference type="Proteomes" id="UP001216150"/>
    </source>
</evidence>
<proteinExistence type="predicted"/>
<dbReference type="Proteomes" id="UP001216150">
    <property type="component" value="Unassembled WGS sequence"/>
</dbReference>
<keyword evidence="3" id="KW-1185">Reference proteome</keyword>
<feature type="compositionally biased region" description="Basic and acidic residues" evidence="1">
    <location>
        <begin position="12"/>
        <end position="25"/>
    </location>
</feature>